<evidence type="ECO:0008006" key="4">
    <source>
        <dbReference type="Google" id="ProtNLM"/>
    </source>
</evidence>
<reference evidence="2 3" key="1">
    <citation type="journal article" date="2018" name="Mol. Biol. Evol.">
        <title>Broad Genomic Sampling Reveals a Smut Pathogenic Ancestry of the Fungal Clade Ustilaginomycotina.</title>
        <authorList>
            <person name="Kijpornyongpan T."/>
            <person name="Mondo S.J."/>
            <person name="Barry K."/>
            <person name="Sandor L."/>
            <person name="Lee J."/>
            <person name="Lipzen A."/>
            <person name="Pangilinan J."/>
            <person name="LaButti K."/>
            <person name="Hainaut M."/>
            <person name="Henrissat B."/>
            <person name="Grigoriev I.V."/>
            <person name="Spatafora J.W."/>
            <person name="Aime M.C."/>
        </authorList>
    </citation>
    <scope>NUCLEOTIDE SEQUENCE [LARGE SCALE GENOMIC DNA]</scope>
    <source>
        <strain evidence="2 3">MCA 4198</strain>
    </source>
</reference>
<comment type="similarity">
    <text evidence="1">Belongs to the LOR family.</text>
</comment>
<sequence>MERIGILPRFTQHDHEIAMRLREHKVSWSGDDFTVKDAVTQGPLFRIDGAAFSLRGSKSVKDVEGKALFTVRGKFLNIPPKYEAIDPASGQVLLEVSSPLVSFSSKLKARFRNVAGSGNEMELQLRGDFLARKADITTADGRVVAKIERTARLGAANLLFDKQTYVVTVQPFVDISLIVALCVCLDERYKDQNK</sequence>
<gene>
    <name evidence="2" type="ORF">FA10DRAFT_174537</name>
</gene>
<dbReference type="PANTHER" id="PTHR31087">
    <property type="match status" value="1"/>
</dbReference>
<dbReference type="AlphaFoldDB" id="A0A316YF05"/>
<dbReference type="InterPro" id="IPR007612">
    <property type="entry name" value="LOR"/>
</dbReference>
<dbReference type="OrthoDB" id="97518at2759"/>
<dbReference type="EMBL" id="KZ819639">
    <property type="protein sequence ID" value="PWN87691.1"/>
    <property type="molecule type" value="Genomic_DNA"/>
</dbReference>
<evidence type="ECO:0000256" key="1">
    <source>
        <dbReference type="ARBA" id="ARBA00005437"/>
    </source>
</evidence>
<keyword evidence="3" id="KW-1185">Reference proteome</keyword>
<dbReference type="PANTHER" id="PTHR31087:SF161">
    <property type="entry name" value="TUBBY C 2 FAMILY PROTEIN"/>
    <property type="match status" value="1"/>
</dbReference>
<proteinExistence type="inferred from homology"/>
<dbReference type="InterPro" id="IPR025659">
    <property type="entry name" value="Tubby-like_C"/>
</dbReference>
<accession>A0A316YF05</accession>
<dbReference type="InParanoid" id="A0A316YF05"/>
<dbReference type="InterPro" id="IPR038595">
    <property type="entry name" value="LOR_sf"/>
</dbReference>
<dbReference type="Gene3D" id="2.40.160.200">
    <property type="entry name" value="LURP1-related"/>
    <property type="match status" value="1"/>
</dbReference>
<dbReference type="Pfam" id="PF04525">
    <property type="entry name" value="LOR"/>
    <property type="match status" value="1"/>
</dbReference>
<dbReference type="Proteomes" id="UP000245768">
    <property type="component" value="Unassembled WGS sequence"/>
</dbReference>
<evidence type="ECO:0000313" key="3">
    <source>
        <dbReference type="Proteomes" id="UP000245768"/>
    </source>
</evidence>
<organism evidence="2 3">
    <name type="scientific">Acaromyces ingoldii</name>
    <dbReference type="NCBI Taxonomy" id="215250"/>
    <lineage>
        <taxon>Eukaryota</taxon>
        <taxon>Fungi</taxon>
        <taxon>Dikarya</taxon>
        <taxon>Basidiomycota</taxon>
        <taxon>Ustilaginomycotina</taxon>
        <taxon>Exobasidiomycetes</taxon>
        <taxon>Exobasidiales</taxon>
        <taxon>Cryptobasidiaceae</taxon>
        <taxon>Acaromyces</taxon>
    </lineage>
</organism>
<dbReference type="RefSeq" id="XP_025374889.1">
    <property type="nucleotide sequence ID" value="XM_025518254.1"/>
</dbReference>
<dbReference type="STRING" id="215250.A0A316YF05"/>
<protein>
    <recommendedName>
        <fullName evidence="4">DUF567-domain-containing protein</fullName>
    </recommendedName>
</protein>
<name>A0A316YF05_9BASI</name>
<dbReference type="SUPFAM" id="SSF54518">
    <property type="entry name" value="Tubby C-terminal domain-like"/>
    <property type="match status" value="1"/>
</dbReference>
<dbReference type="GeneID" id="37040170"/>
<evidence type="ECO:0000313" key="2">
    <source>
        <dbReference type="EMBL" id="PWN87691.1"/>
    </source>
</evidence>